<keyword evidence="1" id="KW-1133">Transmembrane helix</keyword>
<evidence type="ECO:0000256" key="1">
    <source>
        <dbReference type="SAM" id="Phobius"/>
    </source>
</evidence>
<keyword evidence="3" id="KW-1185">Reference proteome</keyword>
<proteinExistence type="predicted"/>
<reference evidence="2 3" key="1">
    <citation type="submission" date="2018-05" db="EMBL/GenBank/DDBJ databases">
        <title>Salinimonas sp. HMF8227 Genome sequencing and assembly.</title>
        <authorList>
            <person name="Kang H."/>
            <person name="Kang J."/>
            <person name="Cha I."/>
            <person name="Kim H."/>
            <person name="Joh K."/>
        </authorList>
    </citation>
    <scope>NUCLEOTIDE SEQUENCE [LARGE SCALE GENOMIC DNA]</scope>
    <source>
        <strain evidence="2 3">HMF8227</strain>
    </source>
</reference>
<dbReference type="RefSeq" id="WP_239421314.1">
    <property type="nucleotide sequence ID" value="NZ_CP029347.1"/>
</dbReference>
<dbReference type="AlphaFoldDB" id="A0A2S2E699"/>
<evidence type="ECO:0008006" key="4">
    <source>
        <dbReference type="Google" id="ProtNLM"/>
    </source>
</evidence>
<gene>
    <name evidence="2" type="ORF">HMF8227_02712</name>
</gene>
<sequence>MCALSKASGCLAVGILDDDIVMGAGLVELDGIYIKAHAKRNGFTLCLVGICGVVLSSLWLTFLPEVMQLAGFFLTCASLVAILIGWFKVREPVHSFSLHRDRLSYVNRFGGWQLDWDNIQRVDVPRILQGLEQKPLELVGIRVKHYEPLLDCISLRLASNILMQQRALLLQADSEQCQTGRCYSANLLEQDRYKSASGKRYTGMKAMFAHRMARMREVLGYDLFVYQSDLDRPAEDFVRLLRECQQQTVLNQD</sequence>
<evidence type="ECO:0000313" key="2">
    <source>
        <dbReference type="EMBL" id="AWL13163.1"/>
    </source>
</evidence>
<dbReference type="EMBL" id="CP029347">
    <property type="protein sequence ID" value="AWL13163.1"/>
    <property type="molecule type" value="Genomic_DNA"/>
</dbReference>
<dbReference type="Pfam" id="PF11201">
    <property type="entry name" value="DUF2982"/>
    <property type="match status" value="1"/>
</dbReference>
<organism evidence="2 3">
    <name type="scientific">Saliniradius amylolyticus</name>
    <dbReference type="NCBI Taxonomy" id="2183582"/>
    <lineage>
        <taxon>Bacteria</taxon>
        <taxon>Pseudomonadati</taxon>
        <taxon>Pseudomonadota</taxon>
        <taxon>Gammaproteobacteria</taxon>
        <taxon>Alteromonadales</taxon>
        <taxon>Alteromonadaceae</taxon>
        <taxon>Saliniradius</taxon>
    </lineage>
</organism>
<dbReference type="InterPro" id="IPR021367">
    <property type="entry name" value="DUF2982"/>
</dbReference>
<name>A0A2S2E699_9ALTE</name>
<keyword evidence="1" id="KW-0472">Membrane</keyword>
<evidence type="ECO:0000313" key="3">
    <source>
        <dbReference type="Proteomes" id="UP000245728"/>
    </source>
</evidence>
<feature type="transmembrane region" description="Helical" evidence="1">
    <location>
        <begin position="66"/>
        <end position="87"/>
    </location>
</feature>
<dbReference type="KEGG" id="salh:HMF8227_02712"/>
<dbReference type="Proteomes" id="UP000245728">
    <property type="component" value="Chromosome"/>
</dbReference>
<accession>A0A2S2E699</accession>
<keyword evidence="1" id="KW-0812">Transmembrane</keyword>
<protein>
    <recommendedName>
        <fullName evidence="4">DUF2982 domain-containing protein</fullName>
    </recommendedName>
</protein>
<feature type="transmembrane region" description="Helical" evidence="1">
    <location>
        <begin position="42"/>
        <end position="60"/>
    </location>
</feature>